<keyword evidence="2" id="KW-1185">Reference proteome</keyword>
<dbReference type="PATRIC" id="fig|942150.3.peg.967"/>
<comment type="caution">
    <text evidence="1">The sequence shown here is derived from an EMBL/GenBank/DDBJ whole genome shotgun (WGS) entry which is preliminary data.</text>
</comment>
<organism evidence="1 2">
    <name type="scientific">Lactiplantibacillus xiangfangensis</name>
    <dbReference type="NCBI Taxonomy" id="942150"/>
    <lineage>
        <taxon>Bacteria</taxon>
        <taxon>Bacillati</taxon>
        <taxon>Bacillota</taxon>
        <taxon>Bacilli</taxon>
        <taxon>Lactobacillales</taxon>
        <taxon>Lactobacillaceae</taxon>
        <taxon>Lactiplantibacillus</taxon>
    </lineage>
</organism>
<dbReference type="AlphaFoldDB" id="A0A0R2M3E0"/>
<gene>
    <name evidence="1" type="ORF">IV64_GL000937</name>
</gene>
<sequence length="108" mass="12304">MTLTAPESDYLVTVLTNQLFSLLSRVNRWQTHSLTQHQYDQQVEETLAPELKLLTQLALKLQPTVADQDQLGALNAGIAKLTAATTYQLTATQLDQANERRMNRHYRH</sequence>
<reference evidence="1 2" key="1">
    <citation type="journal article" date="2015" name="Genome Announc.">
        <title>Expanding the biotechnology potential of lactobacilli through comparative genomics of 213 strains and associated genera.</title>
        <authorList>
            <person name="Sun Z."/>
            <person name="Harris H.M."/>
            <person name="McCann A."/>
            <person name="Guo C."/>
            <person name="Argimon S."/>
            <person name="Zhang W."/>
            <person name="Yang X."/>
            <person name="Jeffery I.B."/>
            <person name="Cooney J.C."/>
            <person name="Kagawa T.F."/>
            <person name="Liu W."/>
            <person name="Song Y."/>
            <person name="Salvetti E."/>
            <person name="Wrobel A."/>
            <person name="Rasinkangas P."/>
            <person name="Parkhill J."/>
            <person name="Rea M.C."/>
            <person name="O'Sullivan O."/>
            <person name="Ritari J."/>
            <person name="Douillard F.P."/>
            <person name="Paul Ross R."/>
            <person name="Yang R."/>
            <person name="Briner A.E."/>
            <person name="Felis G.E."/>
            <person name="de Vos W.M."/>
            <person name="Barrangou R."/>
            <person name="Klaenhammer T.R."/>
            <person name="Caufield P.W."/>
            <person name="Cui Y."/>
            <person name="Zhang H."/>
            <person name="O'Toole P.W."/>
        </authorList>
    </citation>
    <scope>NUCLEOTIDE SEQUENCE [LARGE SCALE GENOMIC DNA]</scope>
    <source>
        <strain evidence="1 2">LMG 26013</strain>
    </source>
</reference>
<dbReference type="RefSeq" id="WP_057707389.1">
    <property type="nucleotide sequence ID" value="NZ_JQCL01000089.1"/>
</dbReference>
<proteinExistence type="predicted"/>
<evidence type="ECO:0000313" key="1">
    <source>
        <dbReference type="EMBL" id="KRO08086.1"/>
    </source>
</evidence>
<evidence type="ECO:0000313" key="2">
    <source>
        <dbReference type="Proteomes" id="UP000051783"/>
    </source>
</evidence>
<dbReference type="EMBL" id="JQCL01000089">
    <property type="protein sequence ID" value="KRO08086.1"/>
    <property type="molecule type" value="Genomic_DNA"/>
</dbReference>
<dbReference type="OrthoDB" id="2295272at2"/>
<dbReference type="Proteomes" id="UP000051783">
    <property type="component" value="Unassembled WGS sequence"/>
</dbReference>
<accession>A0A0R2M3E0</accession>
<dbReference type="STRING" id="942150.IV64_GL000937"/>
<protein>
    <submittedName>
        <fullName evidence="1">Uncharacterized protein</fullName>
    </submittedName>
</protein>
<name>A0A0R2M3E0_9LACO</name>